<dbReference type="AlphaFoldDB" id="A0A7X0SLZ1"/>
<organism evidence="2 3">
    <name type="scientific">Cohnella zeiphila</name>
    <dbReference type="NCBI Taxonomy" id="2761120"/>
    <lineage>
        <taxon>Bacteria</taxon>
        <taxon>Bacillati</taxon>
        <taxon>Bacillota</taxon>
        <taxon>Bacilli</taxon>
        <taxon>Bacillales</taxon>
        <taxon>Paenibacillaceae</taxon>
        <taxon>Cohnella</taxon>
    </lineage>
</organism>
<evidence type="ECO:0000313" key="2">
    <source>
        <dbReference type="EMBL" id="MBB6732334.1"/>
    </source>
</evidence>
<dbReference type="RefSeq" id="WP_185130004.1">
    <property type="nucleotide sequence ID" value="NZ_JACJVO010000019.1"/>
</dbReference>
<dbReference type="Proteomes" id="UP000564644">
    <property type="component" value="Unassembled WGS sequence"/>
</dbReference>
<name>A0A7X0SLZ1_9BACL</name>
<evidence type="ECO:0000256" key="1">
    <source>
        <dbReference type="SAM" id="Phobius"/>
    </source>
</evidence>
<protein>
    <submittedName>
        <fullName evidence="2">Uncharacterized protein</fullName>
    </submittedName>
</protein>
<keyword evidence="1" id="KW-0472">Membrane</keyword>
<sequence>MRKYRLPASIILLLFISIIVWMWVQNTRPIYRQIEASLKDIDSSYRQVLHVDMDMDMDRKNPLVFYLTNKEEIAVVILRKSLTGFKLRQDIGKTAFSANQDISWSGTERQAEGIHLLYGRVKNPETTQIIIVSEGNEPATMINSGPYTMWYFLAKGNLQNPITLRTFDKNGKKLYETGDPPFWNAELDE</sequence>
<accession>A0A7X0SLZ1</accession>
<keyword evidence="3" id="KW-1185">Reference proteome</keyword>
<gene>
    <name evidence="2" type="ORF">H7C18_15545</name>
</gene>
<evidence type="ECO:0000313" key="3">
    <source>
        <dbReference type="Proteomes" id="UP000564644"/>
    </source>
</evidence>
<keyword evidence="1" id="KW-0812">Transmembrane</keyword>
<dbReference type="EMBL" id="JACJVO010000019">
    <property type="protein sequence ID" value="MBB6732334.1"/>
    <property type="molecule type" value="Genomic_DNA"/>
</dbReference>
<keyword evidence="1" id="KW-1133">Transmembrane helix</keyword>
<reference evidence="2 3" key="1">
    <citation type="submission" date="2020-08" db="EMBL/GenBank/DDBJ databases">
        <title>Cohnella phylogeny.</title>
        <authorList>
            <person name="Dunlap C."/>
        </authorList>
    </citation>
    <scope>NUCLEOTIDE SEQUENCE [LARGE SCALE GENOMIC DNA]</scope>
    <source>
        <strain evidence="2 3">CBP 2801</strain>
    </source>
</reference>
<proteinExistence type="predicted"/>
<feature type="transmembrane region" description="Helical" evidence="1">
    <location>
        <begin position="6"/>
        <end position="24"/>
    </location>
</feature>
<comment type="caution">
    <text evidence="2">The sequence shown here is derived from an EMBL/GenBank/DDBJ whole genome shotgun (WGS) entry which is preliminary data.</text>
</comment>